<evidence type="ECO:0000313" key="1">
    <source>
        <dbReference type="EMBL" id="VCW98523.1"/>
    </source>
</evidence>
<keyword evidence="2" id="KW-1185">Reference proteome</keyword>
<dbReference type="AlphaFoldDB" id="A0A9X9Q336"/>
<name>A0A9X9Q336_GULGU</name>
<gene>
    <name evidence="1" type="ORF">BN2614_LOCUS4</name>
</gene>
<protein>
    <submittedName>
        <fullName evidence="1">Uncharacterized protein</fullName>
    </submittedName>
</protein>
<dbReference type="Proteomes" id="UP000269945">
    <property type="component" value="Unassembled WGS sequence"/>
</dbReference>
<dbReference type="EMBL" id="CYRY02025861">
    <property type="protein sequence ID" value="VCW98523.1"/>
    <property type="molecule type" value="Genomic_DNA"/>
</dbReference>
<reference evidence="1 2" key="1">
    <citation type="submission" date="2018-10" db="EMBL/GenBank/DDBJ databases">
        <authorList>
            <person name="Ekblom R."/>
            <person name="Jareborg N."/>
        </authorList>
    </citation>
    <scope>NUCLEOTIDE SEQUENCE [LARGE SCALE GENOMIC DNA]</scope>
    <source>
        <tissue evidence="1">Muscle</tissue>
    </source>
</reference>
<proteinExistence type="predicted"/>
<sequence>MEDLPQGDHQLSSIECIRIVILLSRNGGARSEVTMPRLTERKEPRVF</sequence>
<comment type="caution">
    <text evidence="1">The sequence shown here is derived from an EMBL/GenBank/DDBJ whole genome shotgun (WGS) entry which is preliminary data.</text>
</comment>
<organism evidence="1 2">
    <name type="scientific">Gulo gulo</name>
    <name type="common">Wolverine</name>
    <name type="synonym">Gluton</name>
    <dbReference type="NCBI Taxonomy" id="48420"/>
    <lineage>
        <taxon>Eukaryota</taxon>
        <taxon>Metazoa</taxon>
        <taxon>Chordata</taxon>
        <taxon>Craniata</taxon>
        <taxon>Vertebrata</taxon>
        <taxon>Euteleostomi</taxon>
        <taxon>Mammalia</taxon>
        <taxon>Eutheria</taxon>
        <taxon>Laurasiatheria</taxon>
        <taxon>Carnivora</taxon>
        <taxon>Caniformia</taxon>
        <taxon>Musteloidea</taxon>
        <taxon>Mustelidae</taxon>
        <taxon>Guloninae</taxon>
        <taxon>Gulo</taxon>
    </lineage>
</organism>
<accession>A0A9X9Q336</accession>
<evidence type="ECO:0000313" key="2">
    <source>
        <dbReference type="Proteomes" id="UP000269945"/>
    </source>
</evidence>